<name>A0A9P6EUH3_9AGAR</name>
<evidence type="ECO:0000313" key="3">
    <source>
        <dbReference type="Proteomes" id="UP000807306"/>
    </source>
</evidence>
<feature type="region of interest" description="Disordered" evidence="1">
    <location>
        <begin position="1"/>
        <end position="22"/>
    </location>
</feature>
<sequence length="903" mass="98797">MDTSTDGAPSPAKGGADSGHTTSKTWRSGWWDFYPILERPRRPIVWSQSSVIFTAHPSQPLITGRHFSSSKQFVLPSPNPVISLPGAYNPPTVISVAPGDDWLFAYYSRNDAEGLGCLWKRGTQLDSWQVKECWPFPRAGGAVTASWLSRPREWVVTPAGDPARLPFRGPSTPVSNPTLVVVTEDNNVIIYFYRYVFAALRSIRRSLLNSGATVESGQNHTVDAVDTPTPVKYCIDAGISIGYNESSIFIASHSFRKPAPSLPIAPPQATPFNSMDLSVPINLSEHTSQEKKYVDFDTWGEDYTVSVHELQLRYDGNLINIFLHHFGTLDIGKASLARINFICAPPPLSGLRSGDQADSLRKPADKGSTYLALTAVDFHSYKAPPTSQLSLFSLVQKTNTTAGRAPIPLWTLNPEATRTFDTGVVVHAESFVDLSSPSNTLIQTFVLNHSGPLPQGTSNAKEVPVGTLQVLNLPDLSDNSKYQPTAINYPSGSVGRELPLFTTLSPNRSLISTLSTSLWKSQITVHTLPRADSSDQTVPHPMASALVVAILAARSPDDVIHCISSPKIPLAESRLVMYQAHHILEKHRNESADAGTWEILGVATEVYRSRSKHATDISDKEGLEDRWRTAHDICSLAACNIAFEDCKEDGGYDLDVAWQLISLCIWVVNFAESLMKVAVLSSNTNPGQIEHLPDSSLLCSPSLLHLAHPFALQNVVVALKHVKAIRIYLGSLPAGGENSQMAQLIITDSIDSCGIDFGGLITILEDALPAAKGLNSEECRKALTNCNPVPQMQSHLFQLAKTISDSETILNKTKLFIKPFDLVDDVARLSFESRRPDEKDVIGKGLLAKEVSRDECLRCGGKTSTSRNFVKIPGTTGRWTMWERMWQVRCICGGPWLSGPTST</sequence>
<evidence type="ECO:0008006" key="4">
    <source>
        <dbReference type="Google" id="ProtNLM"/>
    </source>
</evidence>
<evidence type="ECO:0000313" key="2">
    <source>
        <dbReference type="EMBL" id="KAF9535274.1"/>
    </source>
</evidence>
<keyword evidence="3" id="KW-1185">Reference proteome</keyword>
<protein>
    <recommendedName>
        <fullName evidence="4">Mediator complex subunit 16</fullName>
    </recommendedName>
</protein>
<gene>
    <name evidence="2" type="ORF">CPB83DRAFT_841502</name>
</gene>
<reference evidence="2" key="1">
    <citation type="submission" date="2020-11" db="EMBL/GenBank/DDBJ databases">
        <authorList>
            <consortium name="DOE Joint Genome Institute"/>
            <person name="Ahrendt S."/>
            <person name="Riley R."/>
            <person name="Andreopoulos W."/>
            <person name="Labutti K."/>
            <person name="Pangilinan J."/>
            <person name="Ruiz-Duenas F.J."/>
            <person name="Barrasa J.M."/>
            <person name="Sanchez-Garcia M."/>
            <person name="Camarero S."/>
            <person name="Miyauchi S."/>
            <person name="Serrano A."/>
            <person name="Linde D."/>
            <person name="Babiker R."/>
            <person name="Drula E."/>
            <person name="Ayuso-Fernandez I."/>
            <person name="Pacheco R."/>
            <person name="Padilla G."/>
            <person name="Ferreira P."/>
            <person name="Barriuso J."/>
            <person name="Kellner H."/>
            <person name="Castanera R."/>
            <person name="Alfaro M."/>
            <person name="Ramirez L."/>
            <person name="Pisabarro A.G."/>
            <person name="Kuo A."/>
            <person name="Tritt A."/>
            <person name="Lipzen A."/>
            <person name="He G."/>
            <person name="Yan M."/>
            <person name="Ng V."/>
            <person name="Cullen D."/>
            <person name="Martin F."/>
            <person name="Rosso M.-N."/>
            <person name="Henrissat B."/>
            <person name="Hibbett D."/>
            <person name="Martinez A.T."/>
            <person name="Grigoriev I.V."/>
        </authorList>
    </citation>
    <scope>NUCLEOTIDE SEQUENCE</scope>
    <source>
        <strain evidence="2">CBS 506.95</strain>
    </source>
</reference>
<accession>A0A9P6EUH3</accession>
<dbReference type="OrthoDB" id="2535907at2759"/>
<evidence type="ECO:0000256" key="1">
    <source>
        <dbReference type="SAM" id="MobiDB-lite"/>
    </source>
</evidence>
<dbReference type="AlphaFoldDB" id="A0A9P6EUH3"/>
<dbReference type="EMBL" id="MU157824">
    <property type="protein sequence ID" value="KAF9535274.1"/>
    <property type="molecule type" value="Genomic_DNA"/>
</dbReference>
<dbReference type="Proteomes" id="UP000807306">
    <property type="component" value="Unassembled WGS sequence"/>
</dbReference>
<proteinExistence type="predicted"/>
<organism evidence="2 3">
    <name type="scientific">Crepidotus variabilis</name>
    <dbReference type="NCBI Taxonomy" id="179855"/>
    <lineage>
        <taxon>Eukaryota</taxon>
        <taxon>Fungi</taxon>
        <taxon>Dikarya</taxon>
        <taxon>Basidiomycota</taxon>
        <taxon>Agaricomycotina</taxon>
        <taxon>Agaricomycetes</taxon>
        <taxon>Agaricomycetidae</taxon>
        <taxon>Agaricales</taxon>
        <taxon>Agaricineae</taxon>
        <taxon>Crepidotaceae</taxon>
        <taxon>Crepidotus</taxon>
    </lineage>
</organism>
<comment type="caution">
    <text evidence="2">The sequence shown here is derived from an EMBL/GenBank/DDBJ whole genome shotgun (WGS) entry which is preliminary data.</text>
</comment>